<dbReference type="SUPFAM" id="SSF103473">
    <property type="entry name" value="MFS general substrate transporter"/>
    <property type="match status" value="1"/>
</dbReference>
<dbReference type="GO" id="GO:0006814">
    <property type="term" value="P:sodium ion transport"/>
    <property type="evidence" value="ECO:0007669"/>
    <property type="project" value="InterPro"/>
</dbReference>
<keyword evidence="1" id="KW-1133">Transmembrane helix</keyword>
<dbReference type="Gene3D" id="1.20.1250.20">
    <property type="entry name" value="MFS general substrate transporter like domains"/>
    <property type="match status" value="2"/>
</dbReference>
<dbReference type="InterPro" id="IPR001927">
    <property type="entry name" value="Na/Gal_symport"/>
</dbReference>
<keyword evidence="1" id="KW-0812">Transmembrane</keyword>
<dbReference type="InterPro" id="IPR039672">
    <property type="entry name" value="MFS_2"/>
</dbReference>
<evidence type="ECO:0000313" key="2">
    <source>
        <dbReference type="EMBL" id="RGV70089.1"/>
    </source>
</evidence>
<dbReference type="Proteomes" id="UP000284543">
    <property type="component" value="Unassembled WGS sequence"/>
</dbReference>
<reference evidence="2 3" key="1">
    <citation type="submission" date="2018-08" db="EMBL/GenBank/DDBJ databases">
        <title>A genome reference for cultivated species of the human gut microbiota.</title>
        <authorList>
            <person name="Zou Y."/>
            <person name="Xue W."/>
            <person name="Luo G."/>
        </authorList>
    </citation>
    <scope>NUCLEOTIDE SEQUENCE [LARGE SCALE GENOMIC DNA]</scope>
    <source>
        <strain evidence="2 3">AF14-18</strain>
    </source>
</reference>
<dbReference type="GO" id="GO:0008643">
    <property type="term" value="P:carbohydrate transport"/>
    <property type="evidence" value="ECO:0007669"/>
    <property type="project" value="InterPro"/>
</dbReference>
<dbReference type="PANTHER" id="PTHR11328">
    <property type="entry name" value="MAJOR FACILITATOR SUPERFAMILY DOMAIN-CONTAINING PROTEIN"/>
    <property type="match status" value="1"/>
</dbReference>
<feature type="transmembrane region" description="Helical" evidence="1">
    <location>
        <begin position="358"/>
        <end position="380"/>
    </location>
</feature>
<feature type="transmembrane region" description="Helical" evidence="1">
    <location>
        <begin position="400"/>
        <end position="421"/>
    </location>
</feature>
<dbReference type="GO" id="GO:0005886">
    <property type="term" value="C:plasma membrane"/>
    <property type="evidence" value="ECO:0007669"/>
    <property type="project" value="TreeGrafter"/>
</dbReference>
<dbReference type="AlphaFoldDB" id="A0A412YUX3"/>
<name>A0A412YUX3_9FIRM</name>
<sequence length="445" mass="49398">MENKKLTMREMICYGIGDITANVYLQFIALFAIVFYTDVLGISATLAGLIFMGSRVFDGINDIAVGYISDRYGHYKRWILYGSIATAVAFVIMFTNFHLSTKMQSVYALAAFCFWTLMYTCYAIPFNAFASTMTQNTEERTLLNSIRFAIVAVPSLIISLATPYLKSGTQESNSTYGNIALVFAVIATVCTLICVAGIVERAKAPTARQRTTGKEYFKAILKNRQLLVVSAAFFCRTLGYYIYSSSMAYYFNYYLGSAKLMGIILGISAPISAVAALCVTPVSRYMGKKKALMGCGVIFALSSVIRYFMPLNTAVVAVTCWIGMFVMSATLAIFFTMIADTTDYGMWLTGKNVRAVNYGFYTFCQKIGMAFSGTIVGILLDMAGYVPNQQQTDAALRGILNIYCLIPAAIYLIMTAFMLLWKLDEGRMHEIVAELEVRRRLETND</sequence>
<feature type="transmembrane region" description="Helical" evidence="1">
    <location>
        <begin position="105"/>
        <end position="130"/>
    </location>
</feature>
<dbReference type="RefSeq" id="WP_002570664.1">
    <property type="nucleotide sequence ID" value="NZ_CAUHGS010000025.1"/>
</dbReference>
<feature type="transmembrane region" description="Helical" evidence="1">
    <location>
        <begin position="255"/>
        <end position="279"/>
    </location>
</feature>
<dbReference type="NCBIfam" id="TIGR00792">
    <property type="entry name" value="gph"/>
    <property type="match status" value="1"/>
</dbReference>
<feature type="transmembrane region" description="Helical" evidence="1">
    <location>
        <begin position="176"/>
        <end position="199"/>
    </location>
</feature>
<feature type="transmembrane region" description="Helical" evidence="1">
    <location>
        <begin position="142"/>
        <end position="164"/>
    </location>
</feature>
<dbReference type="Pfam" id="PF13347">
    <property type="entry name" value="MFS_2"/>
    <property type="match status" value="1"/>
</dbReference>
<evidence type="ECO:0000313" key="3">
    <source>
        <dbReference type="Proteomes" id="UP000284543"/>
    </source>
</evidence>
<evidence type="ECO:0000256" key="1">
    <source>
        <dbReference type="SAM" id="Phobius"/>
    </source>
</evidence>
<feature type="transmembrane region" description="Helical" evidence="1">
    <location>
        <begin position="39"/>
        <end position="57"/>
    </location>
</feature>
<feature type="transmembrane region" description="Helical" evidence="1">
    <location>
        <begin position="291"/>
        <end position="309"/>
    </location>
</feature>
<feature type="transmembrane region" description="Helical" evidence="1">
    <location>
        <begin position="226"/>
        <end position="243"/>
    </location>
</feature>
<dbReference type="CDD" id="cd17332">
    <property type="entry name" value="MFS_MelB_like"/>
    <property type="match status" value="1"/>
</dbReference>
<keyword evidence="1" id="KW-0472">Membrane</keyword>
<comment type="caution">
    <text evidence="2">The sequence shown here is derived from an EMBL/GenBank/DDBJ whole genome shotgun (WGS) entry which is preliminary data.</text>
</comment>
<dbReference type="GO" id="GO:0015293">
    <property type="term" value="F:symporter activity"/>
    <property type="evidence" value="ECO:0007669"/>
    <property type="project" value="InterPro"/>
</dbReference>
<feature type="transmembrane region" description="Helical" evidence="1">
    <location>
        <begin position="78"/>
        <end position="99"/>
    </location>
</feature>
<organism evidence="2 3">
    <name type="scientific">Enterocloster bolteae</name>
    <dbReference type="NCBI Taxonomy" id="208479"/>
    <lineage>
        <taxon>Bacteria</taxon>
        <taxon>Bacillati</taxon>
        <taxon>Bacillota</taxon>
        <taxon>Clostridia</taxon>
        <taxon>Lachnospirales</taxon>
        <taxon>Lachnospiraceae</taxon>
        <taxon>Enterocloster</taxon>
    </lineage>
</organism>
<feature type="transmembrane region" description="Helical" evidence="1">
    <location>
        <begin position="12"/>
        <end position="33"/>
    </location>
</feature>
<proteinExistence type="predicted"/>
<gene>
    <name evidence="2" type="ORF">DWW02_27610</name>
</gene>
<dbReference type="PANTHER" id="PTHR11328:SF24">
    <property type="entry name" value="MAJOR FACILITATOR SUPERFAMILY (MFS) PROFILE DOMAIN-CONTAINING PROTEIN"/>
    <property type="match status" value="1"/>
</dbReference>
<dbReference type="InterPro" id="IPR036259">
    <property type="entry name" value="MFS_trans_sf"/>
</dbReference>
<dbReference type="EMBL" id="QRZM01000021">
    <property type="protein sequence ID" value="RGV70089.1"/>
    <property type="molecule type" value="Genomic_DNA"/>
</dbReference>
<protein>
    <submittedName>
        <fullName evidence="2">MFS transporter</fullName>
    </submittedName>
</protein>
<feature type="transmembrane region" description="Helical" evidence="1">
    <location>
        <begin position="315"/>
        <end position="338"/>
    </location>
</feature>
<accession>A0A412YUX3</accession>